<dbReference type="PROSITE" id="PS00109">
    <property type="entry name" value="PROTEIN_KINASE_TYR"/>
    <property type="match status" value="1"/>
</dbReference>
<dbReference type="InterPro" id="IPR036961">
    <property type="entry name" value="Kinesin_motor_dom_sf"/>
</dbReference>
<feature type="region of interest" description="Disordered" evidence="28">
    <location>
        <begin position="1271"/>
        <end position="1326"/>
    </location>
</feature>
<evidence type="ECO:0000256" key="12">
    <source>
        <dbReference type="ARBA" id="ARBA00022777"/>
    </source>
</evidence>
<keyword evidence="12" id="KW-0418">Kinase</keyword>
<proteinExistence type="evidence at transcript level"/>
<comment type="catalytic activity">
    <reaction evidence="23 26">
        <text>L-tyrosyl-[protein] + ATP = O-phospho-L-tyrosyl-[protein] + ADP + H(+)</text>
        <dbReference type="Rhea" id="RHEA:10596"/>
        <dbReference type="Rhea" id="RHEA-COMP:10136"/>
        <dbReference type="Rhea" id="RHEA-COMP:20101"/>
        <dbReference type="ChEBI" id="CHEBI:15378"/>
        <dbReference type="ChEBI" id="CHEBI:30616"/>
        <dbReference type="ChEBI" id="CHEBI:46858"/>
        <dbReference type="ChEBI" id="CHEBI:61978"/>
        <dbReference type="ChEBI" id="CHEBI:456216"/>
        <dbReference type="EC" id="2.7.10.1"/>
    </reaction>
</comment>
<comment type="similarity">
    <text evidence="3">Belongs to the protein kinase superfamily. TKL Ser/Thr protein kinase family. ROCO subfamily.</text>
</comment>
<keyword evidence="10" id="KW-0732">Signal</keyword>
<evidence type="ECO:0000256" key="6">
    <source>
        <dbReference type="ARBA" id="ARBA00022553"/>
    </source>
</evidence>
<evidence type="ECO:0000256" key="22">
    <source>
        <dbReference type="ARBA" id="ARBA00023212"/>
    </source>
</evidence>
<keyword evidence="14" id="KW-1133">Transmembrane helix</keyword>
<evidence type="ECO:0000256" key="28">
    <source>
        <dbReference type="SAM" id="MobiDB-lite"/>
    </source>
</evidence>
<protein>
    <recommendedName>
        <fullName evidence="26">Tyrosine-protein kinase receptor</fullName>
        <ecNumber evidence="26">2.7.10.1</ecNumber>
    </recommendedName>
</protein>
<feature type="coiled-coil region" evidence="27">
    <location>
        <begin position="418"/>
        <end position="543"/>
    </location>
</feature>
<dbReference type="InterPro" id="IPR017441">
    <property type="entry name" value="Protein_kinase_ATP_BS"/>
</dbReference>
<sequence>MADLAECNIKVMCRFRPLNESEVNRGDKYIAKFQGEDTVVIASKPYAFDRVFQSSTSQEQVYNDCAKKIVKDVLEGYNGTIFAYGQTSSGKTHTMEGKLHDPEGMGIIPRIVQDIFNYIYSMDENLEFHIKVSYFEIYLDKIRDLLDVSKTNLSVHEDKNRVPYVKGCTERFVCSPDEVMDTIDEGKSNRHVAVTNMNEHSSRSHSIFLINVKQENTQTEQKLSGKLYLVDLAGSEKVSKTGAEGAVLDEAKNINKSLSALGNVISALAEGSTYVPYRDSKMTRILQDSLGGNCRTTIVICCSPSSYNESETKSTLLFGQRAKTIKNTVCVNVELTAEQWKKKYEKEKEKNKILRNTIQWLENELNRWRNGETVPIDEQFDKEKANLEAFTVDKDITLTNDKPATAIGVIGNFTDAERRKCEEEIAKLYKQLDDKDEEINQQSQLVEKLKTQMLDQEELLASTRRDQDNMQAELNRLQAENDASKEEVKEVLQALEELAVNYDQKSQEVEDKTKEYELLSDELNQKSATLASIDAELQKLKEMTNHQKKRAAEMMASLLKDLAEIGIAVGNNDVKQPEGTGMIDEEFTVARLYISKMKSEVKTMVKRCKQLESTQTESNKKMEENEKELAACQLRISQHEAKIKSLTEYLQNVEQKKRQLEESVDALSEELVQLRAQEKVHEMEKEHLNKVQTANEVKQAVEQQIQSHRETHQKQISSLRDEVEAKAKLITDLQDQNQKMMLEQERLRVEHEKLKATDQEKSRKLHELTVMQDRREQARQDLKGLEETVAKELQTLHNLRKLFVQDLATRVKKSAEIDSDDTGGSAAQKQKISFLENNLEQLTKVHKQLVRDNADLRCELPKLEKRLRATAERVKALESALKEAKENASRDRKRYQQEVDRIKEAVRSKNMARRGHSAQIVYRRKHQELQAMQMELQSPEYKLSKLRTSTIMTDYNPNYCFAGKTSSISDLKEVPRKNITLIRGLGHGAFGEVYEGQVSGMPNDPSPLQVAVKTLPEVCSEQDELDFLMEALIISKFNHQNIVRCIGVSLQSLPRFILLELMAGGDLKSFLRETRPRPSQPSSLAMLDLLHVARDIACGCQYLEENHFIHRDIAARNCLLTCPGPGRVAKIGDFGMARDIYRASYYRKGGCAMLPVKWMPPEAFMEGIFTSKTDTWSFGVLLWEIFSLGYMPYPSKSNQEVLEFVTSGGRMDPPKNCPGPVYRIMTQCWQHQPEDRPNFAIILERIEYCTQDPDVINTALPIEYGPLVEEEEKVPVRPKDPEGVPPLLVSQQAKREEERSPAAPPPLPTTSSGKAAKKPTAAEVSVRVPRGPAVEGGHVNMAFSQSNPPSELHKVHGSRNKPTSLWNPTYGSWFTEKPTKKNNPIAKKEPHDRGNLGLEGSCTVPPNVATGRLPGASLLLEPSSLTANMKEVPLFRLRHFPCGNVNYGYQQQGLPLEAATAPGAGHYEDTILKSKNSMNQPGP</sequence>
<evidence type="ECO:0000256" key="18">
    <source>
        <dbReference type="ARBA" id="ARBA00023157"/>
    </source>
</evidence>
<evidence type="ECO:0000256" key="4">
    <source>
        <dbReference type="ARBA" id="ARBA00022475"/>
    </source>
</evidence>
<dbReference type="Gene3D" id="3.30.200.20">
    <property type="entry name" value="Phosphorylase Kinase, domain 1"/>
    <property type="match status" value="1"/>
</dbReference>
<dbReference type="InterPro" id="IPR020635">
    <property type="entry name" value="Tyr_kinase_cat_dom"/>
</dbReference>
<dbReference type="CDD" id="cd05036">
    <property type="entry name" value="PTKc_ALK_LTK"/>
    <property type="match status" value="1"/>
</dbReference>
<feature type="compositionally biased region" description="Basic and acidic residues" evidence="28">
    <location>
        <begin position="1273"/>
        <end position="1282"/>
    </location>
</feature>
<dbReference type="InterPro" id="IPR027640">
    <property type="entry name" value="Kinesin-like_fam"/>
</dbReference>
<dbReference type="SMART" id="SM00129">
    <property type="entry name" value="KISc"/>
    <property type="match status" value="1"/>
</dbReference>
<dbReference type="InterPro" id="IPR027417">
    <property type="entry name" value="P-loop_NTPase"/>
</dbReference>
<dbReference type="Pfam" id="PF00225">
    <property type="entry name" value="Kinesin"/>
    <property type="match status" value="1"/>
</dbReference>
<evidence type="ECO:0000256" key="26">
    <source>
        <dbReference type="RuleBase" id="RU000312"/>
    </source>
</evidence>
<dbReference type="GO" id="GO:0030298">
    <property type="term" value="F:receptor signaling protein tyrosine kinase activator activity"/>
    <property type="evidence" value="ECO:0007669"/>
    <property type="project" value="UniProtKB-ARBA"/>
</dbReference>
<dbReference type="SMART" id="SM00219">
    <property type="entry name" value="TyrKc"/>
    <property type="match status" value="1"/>
</dbReference>
<keyword evidence="5" id="KW-0963">Cytoplasm</keyword>
<keyword evidence="21" id="KW-0325">Glycoprotein</keyword>
<feature type="region of interest" description="Disordered" evidence="28">
    <location>
        <begin position="1377"/>
        <end position="1403"/>
    </location>
</feature>
<feature type="binding site" evidence="24">
    <location>
        <begin position="85"/>
        <end position="92"/>
    </location>
    <ligand>
        <name>ATP</name>
        <dbReference type="ChEBI" id="CHEBI:30616"/>
    </ligand>
</feature>
<keyword evidence="15 27" id="KW-0175">Coiled coil</keyword>
<evidence type="ECO:0000256" key="10">
    <source>
        <dbReference type="ARBA" id="ARBA00022729"/>
    </source>
</evidence>
<keyword evidence="18" id="KW-1015">Disulfide bond</keyword>
<dbReference type="IntAct" id="C1PHA2">
    <property type="interactions" value="1"/>
</dbReference>
<feature type="coiled-coil region" evidence="27">
    <location>
        <begin position="594"/>
        <end position="912"/>
    </location>
</feature>
<keyword evidence="9" id="KW-0493">Microtubule</keyword>
<dbReference type="CDD" id="cd23649">
    <property type="entry name" value="Khc_CBD_cc"/>
    <property type="match status" value="1"/>
</dbReference>
<dbReference type="GO" id="GO:0007169">
    <property type="term" value="P:cell surface receptor protein tyrosine kinase signaling pathway"/>
    <property type="evidence" value="ECO:0007669"/>
    <property type="project" value="InterPro"/>
</dbReference>
<dbReference type="FunFam" id="3.30.200.20:FF:000117">
    <property type="entry name" value="Tyrosine-protein kinase receptor"/>
    <property type="match status" value="1"/>
</dbReference>
<keyword evidence="16" id="KW-0472">Membrane</keyword>
<dbReference type="PROSITE" id="PS00411">
    <property type="entry name" value="KINESIN_MOTOR_1"/>
    <property type="match status" value="1"/>
</dbReference>
<dbReference type="FunFam" id="3.40.850.10:FF:000009">
    <property type="entry name" value="Kinesin-like protein"/>
    <property type="match status" value="1"/>
</dbReference>
<dbReference type="PROSITE" id="PS00107">
    <property type="entry name" value="PROTEIN_KINASE_ATP"/>
    <property type="match status" value="1"/>
</dbReference>
<dbReference type="GO" id="GO:0007018">
    <property type="term" value="P:microtubule-based movement"/>
    <property type="evidence" value="ECO:0007669"/>
    <property type="project" value="InterPro"/>
</dbReference>
<dbReference type="Gene3D" id="1.10.510.10">
    <property type="entry name" value="Transferase(Phosphotransferase) domain 1"/>
    <property type="match status" value="1"/>
</dbReference>
<evidence type="ECO:0000256" key="24">
    <source>
        <dbReference type="PROSITE-ProRule" id="PRU00283"/>
    </source>
</evidence>
<dbReference type="PROSITE" id="PS50011">
    <property type="entry name" value="PROTEIN_KINASE_DOM"/>
    <property type="match status" value="1"/>
</dbReference>
<evidence type="ECO:0000256" key="19">
    <source>
        <dbReference type="ARBA" id="ARBA00023170"/>
    </source>
</evidence>
<dbReference type="InterPro" id="IPR000719">
    <property type="entry name" value="Prot_kinase_dom"/>
</dbReference>
<comment type="similarity">
    <text evidence="26">Belongs to the protein kinase superfamily. Tyr protein kinase family. Insulin receptor subfamily.</text>
</comment>
<feature type="domain" description="Kinesin motor" evidence="30">
    <location>
        <begin position="8"/>
        <end position="325"/>
    </location>
</feature>
<evidence type="ECO:0000256" key="5">
    <source>
        <dbReference type="ARBA" id="ARBA00022490"/>
    </source>
</evidence>
<keyword evidence="8 26" id="KW-0812">Transmembrane</keyword>
<name>C1PHA2_HUMAN</name>
<dbReference type="GO" id="GO:0005886">
    <property type="term" value="C:plasma membrane"/>
    <property type="evidence" value="ECO:0007669"/>
    <property type="project" value="UniProtKB-SubCell"/>
</dbReference>
<dbReference type="EC" id="2.7.10.1" evidence="26"/>
<dbReference type="PRINTS" id="PR00109">
    <property type="entry name" value="TYRKINASE"/>
</dbReference>
<evidence type="ECO:0000259" key="29">
    <source>
        <dbReference type="PROSITE" id="PS50011"/>
    </source>
</evidence>
<dbReference type="PRINTS" id="PR00380">
    <property type="entry name" value="KINESINHEAVY"/>
</dbReference>
<dbReference type="GO" id="GO:0003777">
    <property type="term" value="F:microtubule motor activity"/>
    <property type="evidence" value="ECO:0007669"/>
    <property type="project" value="InterPro"/>
</dbReference>
<dbReference type="PANTHER" id="PTHR47968:SF68">
    <property type="entry name" value="KINESIN-LIKE PROTEIN"/>
    <property type="match status" value="1"/>
</dbReference>
<dbReference type="GO" id="GO:0005524">
    <property type="term" value="F:ATP binding"/>
    <property type="evidence" value="ECO:0007669"/>
    <property type="project" value="UniProtKB-UniRule"/>
</dbReference>
<dbReference type="GO" id="GO:0005874">
    <property type="term" value="C:microtubule"/>
    <property type="evidence" value="ECO:0007669"/>
    <property type="project" value="UniProtKB-KW"/>
</dbReference>
<evidence type="ECO:0000256" key="21">
    <source>
        <dbReference type="ARBA" id="ARBA00023180"/>
    </source>
</evidence>
<keyword evidence="20 24" id="KW-0505">Motor protein</keyword>
<evidence type="ECO:0000256" key="16">
    <source>
        <dbReference type="ARBA" id="ARBA00023136"/>
    </source>
</evidence>
<dbReference type="Gene3D" id="3.40.850.10">
    <property type="entry name" value="Kinesin motor domain"/>
    <property type="match status" value="1"/>
</dbReference>
<evidence type="ECO:0000256" key="9">
    <source>
        <dbReference type="ARBA" id="ARBA00022701"/>
    </source>
</evidence>
<comment type="subcellular location">
    <subcellularLocation>
        <location evidence="2">Cell membrane</location>
        <topology evidence="2">Single-pass type I membrane protein</topology>
    </subcellularLocation>
    <subcellularLocation>
        <location evidence="1">Cytoplasm</location>
        <location evidence="1">Cytoskeleton</location>
    </subcellularLocation>
</comment>
<evidence type="ECO:0000256" key="8">
    <source>
        <dbReference type="ARBA" id="ARBA00022692"/>
    </source>
</evidence>
<dbReference type="GO" id="GO:0008017">
    <property type="term" value="F:microtubule binding"/>
    <property type="evidence" value="ECO:0007669"/>
    <property type="project" value="InterPro"/>
</dbReference>
<evidence type="ECO:0000256" key="11">
    <source>
        <dbReference type="ARBA" id="ARBA00022741"/>
    </source>
</evidence>
<dbReference type="InterPro" id="IPR008266">
    <property type="entry name" value="Tyr_kinase_AS"/>
</dbReference>
<dbReference type="CDD" id="cd01369">
    <property type="entry name" value="KISc_KHC_KIF5"/>
    <property type="match status" value="1"/>
</dbReference>
<evidence type="ECO:0000256" key="2">
    <source>
        <dbReference type="ARBA" id="ARBA00004251"/>
    </source>
</evidence>
<dbReference type="InterPro" id="IPR001752">
    <property type="entry name" value="Kinesin_motor_dom"/>
</dbReference>
<dbReference type="InterPro" id="IPR001245">
    <property type="entry name" value="Ser-Thr/Tyr_kinase_cat_dom"/>
</dbReference>
<keyword evidence="19 26" id="KW-0675">Receptor</keyword>
<dbReference type="InterPro" id="IPR019821">
    <property type="entry name" value="Kinesin_motor_CS"/>
</dbReference>
<evidence type="ECO:0000256" key="14">
    <source>
        <dbReference type="ARBA" id="ARBA00022989"/>
    </source>
</evidence>
<dbReference type="Pfam" id="PF07714">
    <property type="entry name" value="PK_Tyr_Ser-Thr"/>
    <property type="match status" value="1"/>
</dbReference>
<keyword evidence="22" id="KW-0206">Cytoskeleton</keyword>
<dbReference type="InterPro" id="IPR059182">
    <property type="entry name" value="Khc_C"/>
</dbReference>
<dbReference type="SUPFAM" id="SSF56112">
    <property type="entry name" value="Protein kinase-like (PK-like)"/>
    <property type="match status" value="1"/>
</dbReference>
<keyword evidence="11 24" id="KW-0547">Nucleotide-binding</keyword>
<dbReference type="EMBL" id="AB462413">
    <property type="protein sequence ID" value="BAH57337.1"/>
    <property type="molecule type" value="mRNA"/>
</dbReference>
<dbReference type="GO" id="GO:0004714">
    <property type="term" value="F:transmembrane receptor protein tyrosine kinase activity"/>
    <property type="evidence" value="ECO:0007669"/>
    <property type="project" value="UniProtKB-EC"/>
</dbReference>
<evidence type="ECO:0000259" key="30">
    <source>
        <dbReference type="PROSITE" id="PS50067"/>
    </source>
</evidence>
<keyword evidence="13 24" id="KW-0067">ATP-binding</keyword>
<dbReference type="Gene3D" id="6.10.250.1590">
    <property type="match status" value="1"/>
</dbReference>
<keyword evidence="4" id="KW-1003">Cell membrane</keyword>
<comment type="similarity">
    <text evidence="24">Belongs to the TRAFAC class myosin-kinesin ATPase superfamily. Kinesin family.</text>
</comment>
<dbReference type="PROSITE" id="PS00239">
    <property type="entry name" value="RECEPTOR_TYR_KIN_II"/>
    <property type="match status" value="1"/>
</dbReference>
<evidence type="ECO:0000256" key="17">
    <source>
        <dbReference type="ARBA" id="ARBA00023137"/>
    </source>
</evidence>
<reference evidence="31" key="1">
    <citation type="journal article" date="2009" name="Clin. Cancer Res.">
        <title>KIF5B-ALK, a novel fusion oncokinase identified by an immunohistochemistry-based diagnostic system for ALK-positive lung cancer.</title>
        <authorList>
            <person name="Takeuchi K."/>
            <person name="Choi Y.L."/>
            <person name="Togashi Y."/>
            <person name="Soda M."/>
            <person name="Hatano S."/>
            <person name="Inamura K."/>
            <person name="Takada S."/>
            <person name="Ueno T."/>
            <person name="Yamashita Y."/>
            <person name="Satoh Y."/>
            <person name="Okumura S."/>
            <person name="Nakagawa K."/>
            <person name="Ishikawa Y."/>
            <person name="Mano H."/>
        </authorList>
    </citation>
    <scope>NUCLEOTIDE SEQUENCE</scope>
</reference>
<feature type="domain" description="Protein kinase" evidence="29">
    <location>
        <begin position="979"/>
        <end position="1255"/>
    </location>
</feature>
<evidence type="ECO:0000256" key="27">
    <source>
        <dbReference type="SAM" id="Coils"/>
    </source>
</evidence>
<evidence type="ECO:0000313" key="31">
    <source>
        <dbReference type="EMBL" id="BAH57337.1"/>
    </source>
</evidence>
<evidence type="ECO:0000256" key="3">
    <source>
        <dbReference type="ARBA" id="ARBA00008171"/>
    </source>
</evidence>
<evidence type="ECO:0000256" key="13">
    <source>
        <dbReference type="ARBA" id="ARBA00022840"/>
    </source>
</evidence>
<evidence type="ECO:0000256" key="1">
    <source>
        <dbReference type="ARBA" id="ARBA00004245"/>
    </source>
</evidence>
<dbReference type="SUPFAM" id="SSF52540">
    <property type="entry name" value="P-loop containing nucleoside triphosphate hydrolases"/>
    <property type="match status" value="1"/>
</dbReference>
<keyword evidence="6 26" id="KW-0597">Phosphoprotein</keyword>
<feature type="binding site" evidence="25">
    <location>
        <position position="1013"/>
    </location>
    <ligand>
        <name>ATP</name>
        <dbReference type="ChEBI" id="CHEBI:30616"/>
    </ligand>
</feature>
<keyword evidence="17" id="KW-0829">Tyrosine-protein kinase</keyword>
<dbReference type="PeptideAtlas" id="C1PHA2"/>
<feature type="coiled-coil region" evidence="27">
    <location>
        <begin position="330"/>
        <end position="364"/>
    </location>
</feature>
<gene>
    <name evidence="31" type="primary">KIF5B-ALK</name>
</gene>
<keyword evidence="7" id="KW-0808">Transferase</keyword>
<dbReference type="PROSITE" id="PS50067">
    <property type="entry name" value="KINESIN_MOTOR_2"/>
    <property type="match status" value="1"/>
</dbReference>
<evidence type="ECO:0000256" key="7">
    <source>
        <dbReference type="ARBA" id="ARBA00022679"/>
    </source>
</evidence>
<evidence type="ECO:0000256" key="23">
    <source>
        <dbReference type="ARBA" id="ARBA00051243"/>
    </source>
</evidence>
<evidence type="ECO:0000256" key="20">
    <source>
        <dbReference type="ARBA" id="ARBA00023175"/>
    </source>
</evidence>
<dbReference type="FunFam" id="1.10.510.10:FF:000113">
    <property type="entry name" value="Tyrosine-protein kinase receptor"/>
    <property type="match status" value="1"/>
</dbReference>
<organism evidence="31">
    <name type="scientific">Homo sapiens</name>
    <name type="common">Human</name>
    <dbReference type="NCBI Taxonomy" id="9606"/>
    <lineage>
        <taxon>Eukaryota</taxon>
        <taxon>Metazoa</taxon>
        <taxon>Chordata</taxon>
        <taxon>Craniata</taxon>
        <taxon>Vertebrata</taxon>
        <taxon>Euteleostomi</taxon>
        <taxon>Mammalia</taxon>
        <taxon>Eutheria</taxon>
        <taxon>Euarchontoglires</taxon>
        <taxon>Primates</taxon>
        <taxon>Haplorrhini</taxon>
        <taxon>Catarrhini</taxon>
        <taxon>Hominidae</taxon>
        <taxon>Homo</taxon>
    </lineage>
</organism>
<accession>C1PHA2</accession>
<dbReference type="InterPro" id="IPR002011">
    <property type="entry name" value="Tyr_kinase_rcpt_2_CS"/>
</dbReference>
<dbReference type="PANTHER" id="PTHR47968">
    <property type="entry name" value="CENTROMERE PROTEIN E"/>
    <property type="match status" value="1"/>
</dbReference>
<evidence type="ECO:0000256" key="25">
    <source>
        <dbReference type="PROSITE-ProRule" id="PRU10141"/>
    </source>
</evidence>
<evidence type="ECO:0000256" key="15">
    <source>
        <dbReference type="ARBA" id="ARBA00023054"/>
    </source>
</evidence>
<dbReference type="InterPro" id="IPR011009">
    <property type="entry name" value="Kinase-like_dom_sf"/>
</dbReference>